<evidence type="ECO:0000313" key="1">
    <source>
        <dbReference type="EMBL" id="KAE9603063.1"/>
    </source>
</evidence>
<reference evidence="2" key="1">
    <citation type="journal article" date="2020" name="Nat. Commun.">
        <title>Genome sequence of the cluster root forming white lupin.</title>
        <authorList>
            <person name="Hufnagel B."/>
            <person name="Marques A."/>
            <person name="Soriano A."/>
            <person name="Marques L."/>
            <person name="Divol F."/>
            <person name="Doumas P."/>
            <person name="Sallet E."/>
            <person name="Mancinotti D."/>
            <person name="Carrere S."/>
            <person name="Marande W."/>
            <person name="Arribat S."/>
            <person name="Keller J."/>
            <person name="Huneau C."/>
            <person name="Blein T."/>
            <person name="Aime D."/>
            <person name="Laguerre M."/>
            <person name="Taylor J."/>
            <person name="Schubert V."/>
            <person name="Nelson M."/>
            <person name="Geu-Flores F."/>
            <person name="Crespi M."/>
            <person name="Gallardo-Guerrero K."/>
            <person name="Delaux P.-M."/>
            <person name="Salse J."/>
            <person name="Berges H."/>
            <person name="Guyot R."/>
            <person name="Gouzy J."/>
            <person name="Peret B."/>
        </authorList>
    </citation>
    <scope>NUCLEOTIDE SEQUENCE [LARGE SCALE GENOMIC DNA]</scope>
    <source>
        <strain evidence="2">cv. Amiga</strain>
    </source>
</reference>
<dbReference type="EMBL" id="WOCE01000012">
    <property type="protein sequence ID" value="KAE9603063.1"/>
    <property type="molecule type" value="Genomic_DNA"/>
</dbReference>
<accession>A0A6A4PNG8</accession>
<protein>
    <submittedName>
        <fullName evidence="1">Uncharacterized protein</fullName>
    </submittedName>
</protein>
<dbReference type="Proteomes" id="UP000447434">
    <property type="component" value="Chromosome 12"/>
</dbReference>
<sequence length="114" mass="12341">MPNSMPQSEVVFGAPWSDPVLGAPGPVLLSNALDVPSPSMARSADCSMIQWVNLANFGSSSWIIFMNSPRTFCVIFARAFVMGPPMPSSPPWSSLASTRITSEVILFIFLGYQK</sequence>
<proteinExistence type="predicted"/>
<dbReference type="AlphaFoldDB" id="A0A6A4PNG8"/>
<evidence type="ECO:0000313" key="2">
    <source>
        <dbReference type="Proteomes" id="UP000447434"/>
    </source>
</evidence>
<comment type="caution">
    <text evidence="1">The sequence shown here is derived from an EMBL/GenBank/DDBJ whole genome shotgun (WGS) entry which is preliminary data.</text>
</comment>
<name>A0A6A4PNG8_LUPAL</name>
<organism evidence="1 2">
    <name type="scientific">Lupinus albus</name>
    <name type="common">White lupine</name>
    <name type="synonym">Lupinus termis</name>
    <dbReference type="NCBI Taxonomy" id="3870"/>
    <lineage>
        <taxon>Eukaryota</taxon>
        <taxon>Viridiplantae</taxon>
        <taxon>Streptophyta</taxon>
        <taxon>Embryophyta</taxon>
        <taxon>Tracheophyta</taxon>
        <taxon>Spermatophyta</taxon>
        <taxon>Magnoliopsida</taxon>
        <taxon>eudicotyledons</taxon>
        <taxon>Gunneridae</taxon>
        <taxon>Pentapetalae</taxon>
        <taxon>rosids</taxon>
        <taxon>fabids</taxon>
        <taxon>Fabales</taxon>
        <taxon>Fabaceae</taxon>
        <taxon>Papilionoideae</taxon>
        <taxon>50 kb inversion clade</taxon>
        <taxon>genistoids sensu lato</taxon>
        <taxon>core genistoids</taxon>
        <taxon>Genisteae</taxon>
        <taxon>Lupinus</taxon>
    </lineage>
</organism>
<keyword evidence="2" id="KW-1185">Reference proteome</keyword>
<gene>
    <name evidence="1" type="ORF">Lalb_Chr12g0206351</name>
</gene>